<protein>
    <submittedName>
        <fullName evidence="2">35335_t:CDS:1</fullName>
    </submittedName>
</protein>
<evidence type="ECO:0000256" key="1">
    <source>
        <dbReference type="SAM" id="MobiDB-lite"/>
    </source>
</evidence>
<name>A0ABN7WJZ4_GIGMA</name>
<dbReference type="EMBL" id="CAJVQB010048931">
    <property type="protein sequence ID" value="CAG8834237.1"/>
    <property type="molecule type" value="Genomic_DNA"/>
</dbReference>
<proteinExistence type="predicted"/>
<reference evidence="2 3" key="1">
    <citation type="submission" date="2021-06" db="EMBL/GenBank/DDBJ databases">
        <authorList>
            <person name="Kallberg Y."/>
            <person name="Tangrot J."/>
            <person name="Rosling A."/>
        </authorList>
    </citation>
    <scope>NUCLEOTIDE SEQUENCE [LARGE SCALE GENOMIC DNA]</scope>
    <source>
        <strain evidence="2 3">120-4 pot B 10/14</strain>
    </source>
</reference>
<organism evidence="2 3">
    <name type="scientific">Gigaspora margarita</name>
    <dbReference type="NCBI Taxonomy" id="4874"/>
    <lineage>
        <taxon>Eukaryota</taxon>
        <taxon>Fungi</taxon>
        <taxon>Fungi incertae sedis</taxon>
        <taxon>Mucoromycota</taxon>
        <taxon>Glomeromycotina</taxon>
        <taxon>Glomeromycetes</taxon>
        <taxon>Diversisporales</taxon>
        <taxon>Gigasporaceae</taxon>
        <taxon>Gigaspora</taxon>
    </lineage>
</organism>
<evidence type="ECO:0000313" key="2">
    <source>
        <dbReference type="EMBL" id="CAG8834237.1"/>
    </source>
</evidence>
<comment type="caution">
    <text evidence="2">The sequence shown here is derived from an EMBL/GenBank/DDBJ whole genome shotgun (WGS) entry which is preliminary data.</text>
</comment>
<evidence type="ECO:0000313" key="3">
    <source>
        <dbReference type="Proteomes" id="UP000789901"/>
    </source>
</evidence>
<keyword evidence="3" id="KW-1185">Reference proteome</keyword>
<sequence>MDNPNQPTPSSDLVNQLAQLLQQLQTTLISSQTKFYQRSLKEPCYTFVVRPNLYNNVCELIDDMINTRISAKKEPKNSEQEVPRERMNSYQNDKDPLNDIQNLFNCGCDYQNGIRIDNSKYEASEYNQALTPTSLDLLYFYQNGTNVEEKGQ</sequence>
<feature type="region of interest" description="Disordered" evidence="1">
    <location>
        <begin position="71"/>
        <end position="95"/>
    </location>
</feature>
<dbReference type="Proteomes" id="UP000789901">
    <property type="component" value="Unassembled WGS sequence"/>
</dbReference>
<accession>A0ABN7WJZ4</accession>
<gene>
    <name evidence="2" type="ORF">GMARGA_LOCUS31953</name>
</gene>